<evidence type="ECO:0000256" key="14">
    <source>
        <dbReference type="ARBA" id="ARBA00044770"/>
    </source>
</evidence>
<dbReference type="GO" id="GO:0008955">
    <property type="term" value="F:peptidoglycan glycosyltransferase activity"/>
    <property type="evidence" value="ECO:0007669"/>
    <property type="project" value="UniProtKB-EC"/>
</dbReference>
<evidence type="ECO:0000313" key="18">
    <source>
        <dbReference type="Proteomes" id="UP000321083"/>
    </source>
</evidence>
<evidence type="ECO:0000256" key="10">
    <source>
        <dbReference type="ARBA" id="ARBA00033270"/>
    </source>
</evidence>
<keyword evidence="4 16" id="KW-0812">Transmembrane</keyword>
<dbReference type="EMBL" id="SRHE01000659">
    <property type="protein sequence ID" value="TWW08459.1"/>
    <property type="molecule type" value="Genomic_DNA"/>
</dbReference>
<evidence type="ECO:0000256" key="12">
    <source>
        <dbReference type="ARBA" id="ARBA00041185"/>
    </source>
</evidence>
<feature type="transmembrane region" description="Helical" evidence="16">
    <location>
        <begin position="175"/>
        <end position="196"/>
    </location>
</feature>
<dbReference type="GO" id="GO:0009252">
    <property type="term" value="P:peptidoglycan biosynthetic process"/>
    <property type="evidence" value="ECO:0007669"/>
    <property type="project" value="UniProtKB-KW"/>
</dbReference>
<accession>A0A5C6M2Y6</accession>
<dbReference type="EC" id="2.4.99.28" evidence="14"/>
<dbReference type="GO" id="GO:0005886">
    <property type="term" value="C:plasma membrane"/>
    <property type="evidence" value="ECO:0007669"/>
    <property type="project" value="TreeGrafter"/>
</dbReference>
<feature type="transmembrane region" description="Helical" evidence="16">
    <location>
        <begin position="12"/>
        <end position="37"/>
    </location>
</feature>
<dbReference type="InterPro" id="IPR001182">
    <property type="entry name" value="FtsW/RodA"/>
</dbReference>
<dbReference type="AlphaFoldDB" id="A0A5C6M2Y6"/>
<dbReference type="GO" id="GO:0015648">
    <property type="term" value="F:lipid-linked peptidoglycan transporter activity"/>
    <property type="evidence" value="ECO:0007669"/>
    <property type="project" value="TreeGrafter"/>
</dbReference>
<keyword evidence="8 16" id="KW-0472">Membrane</keyword>
<proteinExistence type="inferred from homology"/>
<reference evidence="17 18" key="1">
    <citation type="submission" date="2019-08" db="EMBL/GenBank/DDBJ databases">
        <title>100 year-old enigma solved: identification of Planctomyces bekefii, the type genus and species of the phylum Planctomycetes.</title>
        <authorList>
            <person name="Svetlana D.N."/>
            <person name="Overmann J."/>
        </authorList>
    </citation>
    <scope>NUCLEOTIDE SEQUENCE [LARGE SCALE GENOMIC DNA]</scope>
    <source>
        <strain evidence="17">Phe10_nw2017</strain>
    </source>
</reference>
<dbReference type="GO" id="GO:0032153">
    <property type="term" value="C:cell division site"/>
    <property type="evidence" value="ECO:0007669"/>
    <property type="project" value="TreeGrafter"/>
</dbReference>
<dbReference type="PANTHER" id="PTHR30474:SF2">
    <property type="entry name" value="PEPTIDOGLYCAN GLYCOSYLTRANSFERASE FTSW-RELATED"/>
    <property type="match status" value="1"/>
</dbReference>
<keyword evidence="2" id="KW-0328">Glycosyltransferase</keyword>
<dbReference type="Proteomes" id="UP000321083">
    <property type="component" value="Unassembled WGS sequence"/>
</dbReference>
<feature type="transmembrane region" description="Helical" evidence="16">
    <location>
        <begin position="109"/>
        <end position="130"/>
    </location>
</feature>
<keyword evidence="6" id="KW-0573">Peptidoglycan synthesis</keyword>
<evidence type="ECO:0000256" key="13">
    <source>
        <dbReference type="ARBA" id="ARBA00041418"/>
    </source>
</evidence>
<comment type="catalytic activity">
    <reaction evidence="15">
        <text>[GlcNAc-(1-&gt;4)-Mur2Ac(oyl-L-Ala-gamma-D-Glu-L-Lys-D-Ala-D-Ala)](n)-di-trans,octa-cis-undecaprenyl diphosphate + beta-D-GlcNAc-(1-&gt;4)-Mur2Ac(oyl-L-Ala-gamma-D-Glu-L-Lys-D-Ala-D-Ala)-di-trans,octa-cis-undecaprenyl diphosphate = [GlcNAc-(1-&gt;4)-Mur2Ac(oyl-L-Ala-gamma-D-Glu-L-Lys-D-Ala-D-Ala)](n+1)-di-trans,octa-cis-undecaprenyl diphosphate + di-trans,octa-cis-undecaprenyl diphosphate + H(+)</text>
        <dbReference type="Rhea" id="RHEA:23708"/>
        <dbReference type="Rhea" id="RHEA-COMP:9602"/>
        <dbReference type="Rhea" id="RHEA-COMP:9603"/>
        <dbReference type="ChEBI" id="CHEBI:15378"/>
        <dbReference type="ChEBI" id="CHEBI:58405"/>
        <dbReference type="ChEBI" id="CHEBI:60033"/>
        <dbReference type="ChEBI" id="CHEBI:78435"/>
        <dbReference type="EC" id="2.4.99.28"/>
    </reaction>
</comment>
<evidence type="ECO:0000256" key="11">
    <source>
        <dbReference type="ARBA" id="ARBA00038053"/>
    </source>
</evidence>
<comment type="similarity">
    <text evidence="11">Belongs to the SEDS family. FtsW subfamily.</text>
</comment>
<organism evidence="17 18">
    <name type="scientific">Planctomyces bekefii</name>
    <dbReference type="NCBI Taxonomy" id="1653850"/>
    <lineage>
        <taxon>Bacteria</taxon>
        <taxon>Pseudomonadati</taxon>
        <taxon>Planctomycetota</taxon>
        <taxon>Planctomycetia</taxon>
        <taxon>Planctomycetales</taxon>
        <taxon>Planctomycetaceae</taxon>
        <taxon>Planctomyces</taxon>
    </lineage>
</organism>
<keyword evidence="5" id="KW-0133">Cell shape</keyword>
<comment type="caution">
    <text evidence="17">The sequence shown here is derived from an EMBL/GenBank/DDBJ whole genome shotgun (WGS) entry which is preliminary data.</text>
</comment>
<evidence type="ECO:0000256" key="5">
    <source>
        <dbReference type="ARBA" id="ARBA00022960"/>
    </source>
</evidence>
<evidence type="ECO:0000256" key="1">
    <source>
        <dbReference type="ARBA" id="ARBA00004141"/>
    </source>
</evidence>
<gene>
    <name evidence="17" type="ORF">E3A20_24130</name>
</gene>
<evidence type="ECO:0000256" key="9">
    <source>
        <dbReference type="ARBA" id="ARBA00032370"/>
    </source>
</evidence>
<keyword evidence="18" id="KW-1185">Reference proteome</keyword>
<comment type="subcellular location">
    <subcellularLocation>
        <location evidence="1">Membrane</location>
        <topology evidence="1">Multi-pass membrane protein</topology>
    </subcellularLocation>
</comment>
<evidence type="ECO:0000256" key="6">
    <source>
        <dbReference type="ARBA" id="ARBA00022984"/>
    </source>
</evidence>
<sequence length="201" mass="21484">GTSILVMSGALAAVFASGFNLVLMVLGICGCLALGVWQVMNTPYQMDRIKYWLNPHADALGNGYNLIQSIKAIGMGGLWGAGLGASVQKLGPLPIAYADFIFAIVCEEIGFIGAVAVLMIFLMWILRAFYLVMSNEDEFARIFGFSLVMVFAMQVLINIGVATGLFPITGMTLPFVSFGGSSFLSTSVVVGILMNISRFAK</sequence>
<evidence type="ECO:0000256" key="15">
    <source>
        <dbReference type="ARBA" id="ARBA00049902"/>
    </source>
</evidence>
<feature type="transmembrane region" description="Helical" evidence="16">
    <location>
        <begin position="142"/>
        <end position="169"/>
    </location>
</feature>
<evidence type="ECO:0000256" key="8">
    <source>
        <dbReference type="ARBA" id="ARBA00023136"/>
    </source>
</evidence>
<name>A0A5C6M2Y6_9PLAN</name>
<dbReference type="PANTHER" id="PTHR30474">
    <property type="entry name" value="CELL CYCLE PROTEIN"/>
    <property type="match status" value="1"/>
</dbReference>
<feature type="non-terminal residue" evidence="17">
    <location>
        <position position="1"/>
    </location>
</feature>
<dbReference type="GO" id="GO:0008360">
    <property type="term" value="P:regulation of cell shape"/>
    <property type="evidence" value="ECO:0007669"/>
    <property type="project" value="UniProtKB-KW"/>
</dbReference>
<dbReference type="Pfam" id="PF01098">
    <property type="entry name" value="FTSW_RODA_SPOVE"/>
    <property type="match status" value="1"/>
</dbReference>
<evidence type="ECO:0000256" key="2">
    <source>
        <dbReference type="ARBA" id="ARBA00022676"/>
    </source>
</evidence>
<dbReference type="GO" id="GO:0051301">
    <property type="term" value="P:cell division"/>
    <property type="evidence" value="ECO:0007669"/>
    <property type="project" value="InterPro"/>
</dbReference>
<evidence type="ECO:0000256" key="3">
    <source>
        <dbReference type="ARBA" id="ARBA00022679"/>
    </source>
</evidence>
<evidence type="ECO:0000313" key="17">
    <source>
        <dbReference type="EMBL" id="TWW08459.1"/>
    </source>
</evidence>
<reference evidence="17 18" key="2">
    <citation type="submission" date="2019-08" db="EMBL/GenBank/DDBJ databases">
        <authorList>
            <person name="Henke P."/>
        </authorList>
    </citation>
    <scope>NUCLEOTIDE SEQUENCE [LARGE SCALE GENOMIC DNA]</scope>
    <source>
        <strain evidence="17">Phe10_nw2017</strain>
    </source>
</reference>
<protein>
    <recommendedName>
        <fullName evidence="12">Probable peptidoglycan glycosyltransferase FtsW</fullName>
        <ecNumber evidence="14">2.4.99.28</ecNumber>
    </recommendedName>
    <alternativeName>
        <fullName evidence="13">Cell division protein FtsW</fullName>
    </alternativeName>
    <alternativeName>
        <fullName evidence="10">Cell wall polymerase</fullName>
    </alternativeName>
    <alternativeName>
        <fullName evidence="9">Peptidoglycan polymerase</fullName>
    </alternativeName>
</protein>
<keyword evidence="7 16" id="KW-1133">Transmembrane helix</keyword>
<keyword evidence="3" id="KW-0808">Transferase</keyword>
<evidence type="ECO:0000256" key="4">
    <source>
        <dbReference type="ARBA" id="ARBA00022692"/>
    </source>
</evidence>
<evidence type="ECO:0000256" key="7">
    <source>
        <dbReference type="ARBA" id="ARBA00022989"/>
    </source>
</evidence>
<evidence type="ECO:0000256" key="16">
    <source>
        <dbReference type="SAM" id="Phobius"/>
    </source>
</evidence>